<dbReference type="AlphaFoldDB" id="A0A366HNL0"/>
<dbReference type="InterPro" id="IPR001845">
    <property type="entry name" value="HTH_ArsR_DNA-bd_dom"/>
</dbReference>
<dbReference type="Proteomes" id="UP000253426">
    <property type="component" value="Unassembled WGS sequence"/>
</dbReference>
<keyword evidence="2" id="KW-0238">DNA-binding</keyword>
<gene>
    <name evidence="5" type="ORF">DES53_105220</name>
</gene>
<evidence type="ECO:0000259" key="4">
    <source>
        <dbReference type="PROSITE" id="PS50987"/>
    </source>
</evidence>
<accession>A0A366HNL0</accession>
<dbReference type="Gene3D" id="1.10.10.10">
    <property type="entry name" value="Winged helix-like DNA-binding domain superfamily/Winged helix DNA-binding domain"/>
    <property type="match status" value="1"/>
</dbReference>
<comment type="caution">
    <text evidence="5">The sequence shown here is derived from an EMBL/GenBank/DDBJ whole genome shotgun (WGS) entry which is preliminary data.</text>
</comment>
<evidence type="ECO:0000313" key="6">
    <source>
        <dbReference type="Proteomes" id="UP000253426"/>
    </source>
</evidence>
<dbReference type="GO" id="GO:0003700">
    <property type="term" value="F:DNA-binding transcription factor activity"/>
    <property type="evidence" value="ECO:0007669"/>
    <property type="project" value="InterPro"/>
</dbReference>
<dbReference type="InterPro" id="IPR051081">
    <property type="entry name" value="HTH_MetalResp_TranReg"/>
</dbReference>
<dbReference type="PRINTS" id="PR00778">
    <property type="entry name" value="HTHARSR"/>
</dbReference>
<dbReference type="CDD" id="cd00090">
    <property type="entry name" value="HTH_ARSR"/>
    <property type="match status" value="1"/>
</dbReference>
<keyword evidence="6" id="KW-1185">Reference proteome</keyword>
<dbReference type="SMART" id="SM00418">
    <property type="entry name" value="HTH_ARSR"/>
    <property type="match status" value="1"/>
</dbReference>
<dbReference type="InterPro" id="IPR011991">
    <property type="entry name" value="ArsR-like_HTH"/>
</dbReference>
<evidence type="ECO:0000256" key="2">
    <source>
        <dbReference type="ARBA" id="ARBA00023125"/>
    </source>
</evidence>
<proteinExistence type="predicted"/>
<keyword evidence="3" id="KW-0804">Transcription</keyword>
<reference evidence="5 6" key="1">
    <citation type="submission" date="2018-06" db="EMBL/GenBank/DDBJ databases">
        <title>Genomic Encyclopedia of Type Strains, Phase IV (KMG-IV): sequencing the most valuable type-strain genomes for metagenomic binning, comparative biology and taxonomic classification.</title>
        <authorList>
            <person name="Goeker M."/>
        </authorList>
    </citation>
    <scope>NUCLEOTIDE SEQUENCE [LARGE SCALE GENOMIC DNA]</scope>
    <source>
        <strain evidence="5 6">DSM 25532</strain>
    </source>
</reference>
<evidence type="ECO:0000313" key="5">
    <source>
        <dbReference type="EMBL" id="RBP43821.1"/>
    </source>
</evidence>
<dbReference type="SUPFAM" id="SSF46785">
    <property type="entry name" value="Winged helix' DNA-binding domain"/>
    <property type="match status" value="1"/>
</dbReference>
<dbReference type="NCBIfam" id="NF033788">
    <property type="entry name" value="HTH_metalloreg"/>
    <property type="match status" value="1"/>
</dbReference>
<dbReference type="InterPro" id="IPR036390">
    <property type="entry name" value="WH_DNA-bd_sf"/>
</dbReference>
<protein>
    <submittedName>
        <fullName evidence="5">ArsR family transcriptional regulator</fullName>
    </submittedName>
</protein>
<dbReference type="PANTHER" id="PTHR33154:SF33">
    <property type="entry name" value="TRANSCRIPTIONAL REPRESSOR SDPR"/>
    <property type="match status" value="1"/>
</dbReference>
<dbReference type="PANTHER" id="PTHR33154">
    <property type="entry name" value="TRANSCRIPTIONAL REGULATOR, ARSR FAMILY"/>
    <property type="match status" value="1"/>
</dbReference>
<sequence length="111" mass="12694">MLAFTALADPTRRRIVEMLAEGERTAGEIVARFDMTAPAISQHLKMLREAGLVNVRADGQRRIHSLDQGGFSEMEAWIAKTKRFWENRLDVLEQTLRAEDEKKKKPSAKKK</sequence>
<dbReference type="PROSITE" id="PS50987">
    <property type="entry name" value="HTH_ARSR_2"/>
    <property type="match status" value="1"/>
</dbReference>
<dbReference type="InterPro" id="IPR036388">
    <property type="entry name" value="WH-like_DNA-bd_sf"/>
</dbReference>
<dbReference type="Pfam" id="PF01022">
    <property type="entry name" value="HTH_5"/>
    <property type="match status" value="1"/>
</dbReference>
<dbReference type="OrthoDB" id="9799175at2"/>
<evidence type="ECO:0000256" key="3">
    <source>
        <dbReference type="ARBA" id="ARBA00023163"/>
    </source>
</evidence>
<name>A0A366HNL0_9BACT</name>
<evidence type="ECO:0000256" key="1">
    <source>
        <dbReference type="ARBA" id="ARBA00023015"/>
    </source>
</evidence>
<dbReference type="RefSeq" id="WP_113959290.1">
    <property type="nucleotide sequence ID" value="NZ_QNRR01000005.1"/>
</dbReference>
<organism evidence="5 6">
    <name type="scientific">Roseimicrobium gellanilyticum</name>
    <dbReference type="NCBI Taxonomy" id="748857"/>
    <lineage>
        <taxon>Bacteria</taxon>
        <taxon>Pseudomonadati</taxon>
        <taxon>Verrucomicrobiota</taxon>
        <taxon>Verrucomicrobiia</taxon>
        <taxon>Verrucomicrobiales</taxon>
        <taxon>Verrucomicrobiaceae</taxon>
        <taxon>Roseimicrobium</taxon>
    </lineage>
</organism>
<keyword evidence="1" id="KW-0805">Transcription regulation</keyword>
<dbReference type="GO" id="GO:0003677">
    <property type="term" value="F:DNA binding"/>
    <property type="evidence" value="ECO:0007669"/>
    <property type="project" value="UniProtKB-KW"/>
</dbReference>
<dbReference type="EMBL" id="QNRR01000005">
    <property type="protein sequence ID" value="RBP43821.1"/>
    <property type="molecule type" value="Genomic_DNA"/>
</dbReference>
<feature type="domain" description="HTH arsR-type" evidence="4">
    <location>
        <begin position="1"/>
        <end position="86"/>
    </location>
</feature>